<dbReference type="AlphaFoldDB" id="A0A815MR63"/>
<protein>
    <submittedName>
        <fullName evidence="2">Uncharacterized protein</fullName>
    </submittedName>
</protein>
<feature type="compositionally biased region" description="Low complexity" evidence="1">
    <location>
        <begin position="1"/>
        <end position="17"/>
    </location>
</feature>
<proteinExistence type="predicted"/>
<evidence type="ECO:0000256" key="1">
    <source>
        <dbReference type="SAM" id="MobiDB-lite"/>
    </source>
</evidence>
<evidence type="ECO:0000313" key="2">
    <source>
        <dbReference type="EMBL" id="CAF1421769.1"/>
    </source>
</evidence>
<sequence length="148" mass="16895">MSIPKSLSKNSSSSNDGSYEHEHQLATDQIKKLDHYLFNDRSVSTSTLIARVLSRDFIDPTFLTMVRNEFGILTFHGSVDSSAENSDTTDDDDDEDDDDEDDDEDNDDDDFNDDRSCNCYEYCDCYDSDESAMDDSMYDLFDGVLYDD</sequence>
<name>A0A815MR63_9BILA</name>
<feature type="compositionally biased region" description="Acidic residues" evidence="1">
    <location>
        <begin position="87"/>
        <end position="112"/>
    </location>
</feature>
<comment type="caution">
    <text evidence="2">The sequence shown here is derived from an EMBL/GenBank/DDBJ whole genome shotgun (WGS) entry which is preliminary data.</text>
</comment>
<accession>A0A815MR63</accession>
<dbReference type="EMBL" id="CAJNOG010001218">
    <property type="protein sequence ID" value="CAF1421769.1"/>
    <property type="molecule type" value="Genomic_DNA"/>
</dbReference>
<dbReference type="Proteomes" id="UP000663844">
    <property type="component" value="Unassembled WGS sequence"/>
</dbReference>
<dbReference type="EMBL" id="CAJOAZ010001843">
    <property type="protein sequence ID" value="CAF3864188.1"/>
    <property type="molecule type" value="Genomic_DNA"/>
</dbReference>
<organism evidence="2 4">
    <name type="scientific">Adineta steineri</name>
    <dbReference type="NCBI Taxonomy" id="433720"/>
    <lineage>
        <taxon>Eukaryota</taxon>
        <taxon>Metazoa</taxon>
        <taxon>Spiralia</taxon>
        <taxon>Gnathifera</taxon>
        <taxon>Rotifera</taxon>
        <taxon>Eurotatoria</taxon>
        <taxon>Bdelloidea</taxon>
        <taxon>Adinetida</taxon>
        <taxon>Adinetidae</taxon>
        <taxon>Adineta</taxon>
    </lineage>
</organism>
<dbReference type="Proteomes" id="UP000663845">
    <property type="component" value="Unassembled WGS sequence"/>
</dbReference>
<reference evidence="2" key="1">
    <citation type="submission" date="2021-02" db="EMBL/GenBank/DDBJ databases">
        <authorList>
            <person name="Nowell W R."/>
        </authorList>
    </citation>
    <scope>NUCLEOTIDE SEQUENCE</scope>
</reference>
<feature type="region of interest" description="Disordered" evidence="1">
    <location>
        <begin position="1"/>
        <end position="23"/>
    </location>
</feature>
<feature type="region of interest" description="Disordered" evidence="1">
    <location>
        <begin position="79"/>
        <end position="116"/>
    </location>
</feature>
<evidence type="ECO:0000313" key="3">
    <source>
        <dbReference type="EMBL" id="CAF3864188.1"/>
    </source>
</evidence>
<gene>
    <name evidence="2" type="ORF">JYZ213_LOCUS39030</name>
    <name evidence="3" type="ORF">OXD698_LOCUS21988</name>
</gene>
<evidence type="ECO:0000313" key="4">
    <source>
        <dbReference type="Proteomes" id="UP000663845"/>
    </source>
</evidence>